<evidence type="ECO:0000313" key="2">
    <source>
        <dbReference type="Proteomes" id="UP000195137"/>
    </source>
</evidence>
<gene>
    <name evidence="1" type="ORF">AMET1_1504</name>
</gene>
<keyword evidence="1" id="KW-0378">Hydrolase</keyword>
<proteinExistence type="predicted"/>
<protein>
    <submittedName>
        <fullName evidence="1">Superfamily I DNA/RNA helicase</fullName>
    </submittedName>
</protein>
<keyword evidence="2" id="KW-1185">Reference proteome</keyword>
<dbReference type="GO" id="GO:0004386">
    <property type="term" value="F:helicase activity"/>
    <property type="evidence" value="ECO:0007669"/>
    <property type="project" value="UniProtKB-KW"/>
</dbReference>
<dbReference type="EMBL" id="MRZU01000005">
    <property type="protein sequence ID" value="OUJ18062.1"/>
    <property type="molecule type" value="Genomic_DNA"/>
</dbReference>
<dbReference type="AlphaFoldDB" id="A0A1Y3G9E8"/>
<keyword evidence="1" id="KW-0547">Nucleotide-binding</keyword>
<dbReference type="OrthoDB" id="45637at2157"/>
<name>A0A1Y3G9E8_9EURY</name>
<comment type="caution">
    <text evidence="1">The sequence shown here is derived from an EMBL/GenBank/DDBJ whole genome shotgun (WGS) entry which is preliminary data.</text>
</comment>
<accession>A0A1Y3G9E8</accession>
<evidence type="ECO:0000313" key="1">
    <source>
        <dbReference type="EMBL" id="OUJ18062.1"/>
    </source>
</evidence>
<keyword evidence="1" id="KW-0067">ATP-binding</keyword>
<reference evidence="1 2" key="1">
    <citation type="submission" date="2016-12" db="EMBL/GenBank/DDBJ databases">
        <title>Discovery of methanogenic haloarchaea.</title>
        <authorList>
            <person name="Sorokin D.Y."/>
            <person name="Makarova K.S."/>
            <person name="Abbas B."/>
            <person name="Ferrer M."/>
            <person name="Golyshin P.N."/>
        </authorList>
    </citation>
    <scope>NUCLEOTIDE SEQUENCE [LARGE SCALE GENOMIC DNA]</scope>
    <source>
        <strain evidence="1">AMET1</strain>
    </source>
</reference>
<sequence>MISKNVPLNQENPTGTVIEEINHLITVEFPGKPPRFVFSNGVRIDLYLSDITYQRMLDAFQKLSEASISQKEINKKLLGKKK</sequence>
<organism evidence="1 2">
    <name type="scientific">Methanonatronarchaeum thermophilum</name>
    <dbReference type="NCBI Taxonomy" id="1927129"/>
    <lineage>
        <taxon>Archaea</taxon>
        <taxon>Methanobacteriati</taxon>
        <taxon>Methanobacteriota</taxon>
        <taxon>Methanonatronarchaeia</taxon>
        <taxon>Methanonatronarchaeales</taxon>
        <taxon>Methanonatronarchaeaceae</taxon>
        <taxon>Methanonatronarchaeum</taxon>
    </lineage>
</organism>
<dbReference type="Proteomes" id="UP000195137">
    <property type="component" value="Unassembled WGS sequence"/>
</dbReference>
<dbReference type="RefSeq" id="WP_086637869.1">
    <property type="nucleotide sequence ID" value="NZ_MRZU01000005.1"/>
</dbReference>
<keyword evidence="1" id="KW-0347">Helicase</keyword>